<keyword evidence="2" id="KW-1185">Reference proteome</keyword>
<dbReference type="Proteomes" id="UP000265618">
    <property type="component" value="Unassembled WGS sequence"/>
</dbReference>
<sequence length="127" mass="14390">MDKPSCIEELRSAFRDKRNIDNAFTKFVSTVEKNIAKPDYQDDFVLLFRDFPNLLQSVVTVTTATWDSLLTSLLAICNKNPSAISGAALQVLCELLTSEERLMRRFRPTQPVLMQMALPYYILGIGV</sequence>
<dbReference type="EMBL" id="BDIP01003735">
    <property type="protein sequence ID" value="GIQ88061.1"/>
    <property type="molecule type" value="Genomic_DNA"/>
</dbReference>
<organism evidence="1 2">
    <name type="scientific">Kipferlia bialata</name>
    <dbReference type="NCBI Taxonomy" id="797122"/>
    <lineage>
        <taxon>Eukaryota</taxon>
        <taxon>Metamonada</taxon>
        <taxon>Carpediemonas-like organisms</taxon>
        <taxon>Kipferlia</taxon>
    </lineage>
</organism>
<accession>A0A9K3GMP5</accession>
<protein>
    <submittedName>
        <fullName evidence="1">Uncharacterized protein</fullName>
    </submittedName>
</protein>
<evidence type="ECO:0000313" key="2">
    <source>
        <dbReference type="Proteomes" id="UP000265618"/>
    </source>
</evidence>
<proteinExistence type="predicted"/>
<evidence type="ECO:0000313" key="1">
    <source>
        <dbReference type="EMBL" id="GIQ88061.1"/>
    </source>
</evidence>
<reference evidence="1 2" key="1">
    <citation type="journal article" date="2018" name="PLoS ONE">
        <title>The draft genome of Kipferlia bialata reveals reductive genome evolution in fornicate parasites.</title>
        <authorList>
            <person name="Tanifuji G."/>
            <person name="Takabayashi S."/>
            <person name="Kume K."/>
            <person name="Takagi M."/>
            <person name="Nakayama T."/>
            <person name="Kamikawa R."/>
            <person name="Inagaki Y."/>
            <person name="Hashimoto T."/>
        </authorList>
    </citation>
    <scope>NUCLEOTIDE SEQUENCE [LARGE SCALE GENOMIC DNA]</scope>
    <source>
        <strain evidence="1">NY0173</strain>
    </source>
</reference>
<name>A0A9K3GMP5_9EUKA</name>
<comment type="caution">
    <text evidence="1">The sequence shown here is derived from an EMBL/GenBank/DDBJ whole genome shotgun (WGS) entry which is preliminary data.</text>
</comment>
<dbReference type="AlphaFoldDB" id="A0A9K3GMP5"/>
<gene>
    <name evidence="1" type="ORF">KIPB_010229</name>
</gene>